<protein>
    <submittedName>
        <fullName evidence="3">Uncharacterized protein</fullName>
    </submittedName>
</protein>
<feature type="compositionally biased region" description="Polar residues" evidence="2">
    <location>
        <begin position="699"/>
        <end position="714"/>
    </location>
</feature>
<feature type="compositionally biased region" description="Polar residues" evidence="2">
    <location>
        <begin position="724"/>
        <end position="738"/>
    </location>
</feature>
<feature type="region of interest" description="Disordered" evidence="2">
    <location>
        <begin position="307"/>
        <end position="326"/>
    </location>
</feature>
<dbReference type="Proteomes" id="UP001239445">
    <property type="component" value="Unassembled WGS sequence"/>
</dbReference>
<name>A0AAJ0F578_9PEZI</name>
<proteinExistence type="predicted"/>
<feature type="compositionally biased region" description="Low complexity" evidence="2">
    <location>
        <begin position="870"/>
        <end position="884"/>
    </location>
</feature>
<feature type="compositionally biased region" description="Polar residues" evidence="2">
    <location>
        <begin position="759"/>
        <end position="789"/>
    </location>
</feature>
<feature type="region of interest" description="Disordered" evidence="2">
    <location>
        <begin position="863"/>
        <end position="947"/>
    </location>
</feature>
<keyword evidence="4" id="KW-1185">Reference proteome</keyword>
<feature type="compositionally biased region" description="Polar residues" evidence="2">
    <location>
        <begin position="805"/>
        <end position="816"/>
    </location>
</feature>
<feature type="region of interest" description="Disordered" evidence="2">
    <location>
        <begin position="152"/>
        <end position="231"/>
    </location>
</feature>
<evidence type="ECO:0000313" key="4">
    <source>
        <dbReference type="Proteomes" id="UP001239445"/>
    </source>
</evidence>
<evidence type="ECO:0000256" key="1">
    <source>
        <dbReference type="SAM" id="Coils"/>
    </source>
</evidence>
<dbReference type="EMBL" id="MU839836">
    <property type="protein sequence ID" value="KAK1754242.1"/>
    <property type="molecule type" value="Genomic_DNA"/>
</dbReference>
<evidence type="ECO:0000256" key="2">
    <source>
        <dbReference type="SAM" id="MobiDB-lite"/>
    </source>
</evidence>
<feature type="compositionally biased region" description="Polar residues" evidence="2">
    <location>
        <begin position="915"/>
        <end position="934"/>
    </location>
</feature>
<evidence type="ECO:0000313" key="3">
    <source>
        <dbReference type="EMBL" id="KAK1754242.1"/>
    </source>
</evidence>
<gene>
    <name evidence="3" type="ORF">QBC47DRAFT_403627</name>
</gene>
<feature type="region of interest" description="Disordered" evidence="2">
    <location>
        <begin position="243"/>
        <end position="298"/>
    </location>
</feature>
<organism evidence="3 4">
    <name type="scientific">Echria macrotheca</name>
    <dbReference type="NCBI Taxonomy" id="438768"/>
    <lineage>
        <taxon>Eukaryota</taxon>
        <taxon>Fungi</taxon>
        <taxon>Dikarya</taxon>
        <taxon>Ascomycota</taxon>
        <taxon>Pezizomycotina</taxon>
        <taxon>Sordariomycetes</taxon>
        <taxon>Sordariomycetidae</taxon>
        <taxon>Sordariales</taxon>
        <taxon>Schizotheciaceae</taxon>
        <taxon>Echria</taxon>
    </lineage>
</organism>
<feature type="region of interest" description="Disordered" evidence="2">
    <location>
        <begin position="960"/>
        <end position="987"/>
    </location>
</feature>
<reference evidence="3" key="1">
    <citation type="submission" date="2023-06" db="EMBL/GenBank/DDBJ databases">
        <title>Genome-scale phylogeny and comparative genomics of the fungal order Sordariales.</title>
        <authorList>
            <consortium name="Lawrence Berkeley National Laboratory"/>
            <person name="Hensen N."/>
            <person name="Bonometti L."/>
            <person name="Westerberg I."/>
            <person name="Brannstrom I.O."/>
            <person name="Guillou S."/>
            <person name="Cros-Aarteil S."/>
            <person name="Calhoun S."/>
            <person name="Haridas S."/>
            <person name="Kuo A."/>
            <person name="Mondo S."/>
            <person name="Pangilinan J."/>
            <person name="Riley R."/>
            <person name="Labutti K."/>
            <person name="Andreopoulos B."/>
            <person name="Lipzen A."/>
            <person name="Chen C."/>
            <person name="Yanf M."/>
            <person name="Daum C."/>
            <person name="Ng V."/>
            <person name="Clum A."/>
            <person name="Steindorff A."/>
            <person name="Ohm R."/>
            <person name="Martin F."/>
            <person name="Silar P."/>
            <person name="Natvig D."/>
            <person name="Lalanne C."/>
            <person name="Gautier V."/>
            <person name="Ament-Velasquez S.L."/>
            <person name="Kruys A."/>
            <person name="Hutchinson M.I."/>
            <person name="Powell A.J."/>
            <person name="Barry K."/>
            <person name="Miller A.N."/>
            <person name="Grigoriev I.V."/>
            <person name="Debuchy R."/>
            <person name="Gladieux P."/>
            <person name="Thoren M.H."/>
            <person name="Johannesson H."/>
        </authorList>
    </citation>
    <scope>NUCLEOTIDE SEQUENCE</scope>
    <source>
        <strain evidence="3">PSN4</strain>
    </source>
</reference>
<feature type="region of interest" description="Disordered" evidence="2">
    <location>
        <begin position="638"/>
        <end position="738"/>
    </location>
</feature>
<sequence>MALSAADVAETERRYLEWERESAQLKQKFQRAEEEAAARHEHVKHGIKATYELERNYVLGQLPDGIRLPPSLEDYFVKKRESELAKADEDYEKSKAELKEQFENERLHHLVRYKLVLEPGAPFDPSPHHAAPVQVAAPVPRQPELPVVPAPANVFQPPPARREEIPAPEQRGSLPLVGNSNPSAPVFSPLSPAPRRTPLPDRSSSAHRVLSGPHQVHPQYPGRPQPSVLPDTITVSGLVRKPTVPGVQHETPSGPNLPAPTERREPLSEAAGRAINQLSPEGNPPKRKSDAQNGLNPKRMRVEEQAREGYPWSAGHSPPRSLEKPPAMRKTISFEEVYQNGDAQYKHIIVEYPTNSGDFYILRCEEHGVHFNTNPLAGAAKHLHSAQHGNMTKERAQAVELLGYYIPNCTTALAEKNNKAVREAFDKGYKPFNLNQLSKSSRISLGYAVDLPQGAYMTKLPRADGRSSTAHTPSTSAGSPRRSSPGITNPLACHLYLCYWNQDRRNYVVLVLPHGSLEPAGWTGTLANSGLLDKVPRCYDFDQATQQIRGWAPGYEDGGQWMSKREFPVLYFDGNQSFGWAPAKDLSEFNFEAPSLTEIPHVVEALTHYAKIRGFEDWIQMRTMGAGRDLKTLHRSQLDQPIPPVDPRNTAPAMGSAVAPSMSGAEDHEMRDAPAVNVDDSDRDTASRVSMDSEMETGAANTESRRTSVSNRGETQGDKARQPGNESSGANSGQDPGLSLANQAQLIAARALHLGDLTQEVSTPQRSPQEAEFSAQSGSASRPGSTPSADSGHGHRRVEKIYAHNNPSRMSKSPQLSAGPPPAAPVIPRVSSPASLQNILQAQPASSDLRPGSLFQQGAAAEMLRSGGTSPSPLEQSLPSPGLPTGQRAPRTLMPAAPRLPSPRHILPSNGPIPGQQQAGRSASQPVSLGSNPPSRTPTPVILTSNETIISDRWRAIRNTSQPLGSPRLGAESPAQQTASPPPPVKAEYQAAKSPGVFDVAVLPMSDAGLPDDSKASKVFRLAIDEDTQTATSTDGPEKITIDPKAIKRVVVESCRIETARVVKVIMEDGVQRAFLFDTADNGQGALNGGPHALRFCRWITSVNPSVDYLKNRPAATGI</sequence>
<comment type="caution">
    <text evidence="3">The sequence shown here is derived from an EMBL/GenBank/DDBJ whole genome shotgun (WGS) entry which is preliminary data.</text>
</comment>
<feature type="compositionally biased region" description="Polar residues" evidence="2">
    <location>
        <begin position="466"/>
        <end position="484"/>
    </location>
</feature>
<feature type="region of interest" description="Disordered" evidence="2">
    <location>
        <begin position="460"/>
        <end position="484"/>
    </location>
</feature>
<feature type="coiled-coil region" evidence="1">
    <location>
        <begin position="8"/>
        <end position="35"/>
    </location>
</feature>
<dbReference type="AlphaFoldDB" id="A0AAJ0F578"/>
<accession>A0AAJ0F578</accession>
<keyword evidence="1" id="KW-0175">Coiled coil</keyword>
<feature type="coiled-coil region" evidence="1">
    <location>
        <begin position="77"/>
        <end position="104"/>
    </location>
</feature>
<feature type="region of interest" description="Disordered" evidence="2">
    <location>
        <begin position="759"/>
        <end position="830"/>
    </location>
</feature>